<evidence type="ECO:0008006" key="5">
    <source>
        <dbReference type="Google" id="ProtNLM"/>
    </source>
</evidence>
<dbReference type="Gene3D" id="1.10.150.240">
    <property type="entry name" value="Putative phosphatase, domain 2"/>
    <property type="match status" value="1"/>
</dbReference>
<organism evidence="3 4">
    <name type="scientific">Epichloe festucae (strain Fl1)</name>
    <dbReference type="NCBI Taxonomy" id="877507"/>
    <lineage>
        <taxon>Eukaryota</taxon>
        <taxon>Fungi</taxon>
        <taxon>Dikarya</taxon>
        <taxon>Ascomycota</taxon>
        <taxon>Pezizomycotina</taxon>
        <taxon>Sordariomycetes</taxon>
        <taxon>Hypocreomycetidae</taxon>
        <taxon>Hypocreales</taxon>
        <taxon>Clavicipitaceae</taxon>
        <taxon>Epichloe</taxon>
    </lineage>
</organism>
<dbReference type="InterPro" id="IPR051540">
    <property type="entry name" value="S-2-haloacid_dehalogenase"/>
</dbReference>
<dbReference type="Proteomes" id="UP000594364">
    <property type="component" value="Chromosome 5"/>
</dbReference>
<comment type="similarity">
    <text evidence="1">Belongs to the HAD-like hydrolase superfamily. S-2-haloalkanoic acid dehalogenase family.</text>
</comment>
<proteinExistence type="inferred from homology"/>
<dbReference type="Pfam" id="PF00702">
    <property type="entry name" value="Hydrolase"/>
    <property type="match status" value="1"/>
</dbReference>
<dbReference type="PRINTS" id="PR00413">
    <property type="entry name" value="HADHALOGNASE"/>
</dbReference>
<evidence type="ECO:0000313" key="3">
    <source>
        <dbReference type="EMBL" id="QPH11816.1"/>
    </source>
</evidence>
<protein>
    <recommendedName>
        <fullName evidence="5">Haloacid dehalogenase</fullName>
    </recommendedName>
</protein>
<name>A0A7U3Q0H3_EPIFF</name>
<dbReference type="SUPFAM" id="SSF56784">
    <property type="entry name" value="HAD-like"/>
    <property type="match status" value="1"/>
</dbReference>
<dbReference type="InterPro" id="IPR036412">
    <property type="entry name" value="HAD-like_sf"/>
</dbReference>
<dbReference type="InterPro" id="IPR006328">
    <property type="entry name" value="2-HAD"/>
</dbReference>
<dbReference type="InterPro" id="IPR006439">
    <property type="entry name" value="HAD-SF_hydro_IA"/>
</dbReference>
<dbReference type="EMBL" id="CP031389">
    <property type="protein sequence ID" value="QPH11816.1"/>
    <property type="molecule type" value="Genomic_DNA"/>
</dbReference>
<dbReference type="InterPro" id="IPR023214">
    <property type="entry name" value="HAD_sf"/>
</dbReference>
<dbReference type="OrthoDB" id="40579at2759"/>
<dbReference type="PANTHER" id="PTHR43316:SF3">
    <property type="entry name" value="HALOACID DEHALOGENASE, TYPE II (AFU_ORTHOLOGUE AFUA_2G07750)-RELATED"/>
    <property type="match status" value="1"/>
</dbReference>
<dbReference type="SFLD" id="SFLDG01129">
    <property type="entry name" value="C1.5:_HAD__Beta-PGM__Phosphata"/>
    <property type="match status" value="1"/>
</dbReference>
<evidence type="ECO:0000256" key="2">
    <source>
        <dbReference type="ARBA" id="ARBA00022801"/>
    </source>
</evidence>
<dbReference type="SFLD" id="SFLDS00003">
    <property type="entry name" value="Haloacid_Dehalogenase"/>
    <property type="match status" value="1"/>
</dbReference>
<reference evidence="3 4" key="1">
    <citation type="journal article" date="2018" name="PLoS Genet.">
        <title>Repeat elements organise 3D genome structure and mediate transcription in the filamentous fungus Epichloe festucae.</title>
        <authorList>
            <person name="Winter D.J."/>
            <person name="Ganley A.R.D."/>
            <person name="Young C.A."/>
            <person name="Liachko I."/>
            <person name="Schardl C.L."/>
            <person name="Dupont P.Y."/>
            <person name="Berry D."/>
            <person name="Ram A."/>
            <person name="Scott B."/>
            <person name="Cox M.P."/>
        </authorList>
    </citation>
    <scope>NUCLEOTIDE SEQUENCE [LARGE SCALE GENOMIC DNA]</scope>
    <source>
        <strain evidence="3 4">Fl1</strain>
    </source>
</reference>
<dbReference type="InterPro" id="IPR023198">
    <property type="entry name" value="PGP-like_dom2"/>
</dbReference>
<dbReference type="NCBIfam" id="TIGR01493">
    <property type="entry name" value="HAD-SF-IA-v2"/>
    <property type="match status" value="1"/>
</dbReference>
<dbReference type="GO" id="GO:0019120">
    <property type="term" value="F:hydrolase activity, acting on acid halide bonds, in C-halide compounds"/>
    <property type="evidence" value="ECO:0007669"/>
    <property type="project" value="InterPro"/>
</dbReference>
<evidence type="ECO:0000313" key="4">
    <source>
        <dbReference type="Proteomes" id="UP000594364"/>
    </source>
</evidence>
<sequence length="274" mass="31151">MTSTSSCPRAKPPLVAIKGLAFDMFGTTVDWRTSVVQELTLRAHRKQAGAISDSLKERLQSLAEQDWGRFAQEWRNSYMEFVKAFDADRDAWKTIDEHHYGALVRLLDSWGLRGLYTESEMESLSLVWHRLSPWPDAVGGLARLRERGVKLVTLSNGNEELVRDLVDFGAMEFDALFCAETFGLYKPHPGTYLGVVREMALEPSQVAMVACHMKDLKGARACGLRTIYVERPLEEDMDKNGDEFNEARNWVDLWVGEHEAGFDTMAERLLDFVQ</sequence>
<accession>A0A7U3Q0H3</accession>
<dbReference type="NCBIfam" id="TIGR01428">
    <property type="entry name" value="HAD_type_II"/>
    <property type="match status" value="1"/>
</dbReference>
<dbReference type="GO" id="GO:0016791">
    <property type="term" value="F:phosphatase activity"/>
    <property type="evidence" value="ECO:0007669"/>
    <property type="project" value="UniProtKB-ARBA"/>
</dbReference>
<evidence type="ECO:0000256" key="1">
    <source>
        <dbReference type="ARBA" id="ARBA00008106"/>
    </source>
</evidence>
<keyword evidence="2" id="KW-0378">Hydrolase</keyword>
<dbReference type="PANTHER" id="PTHR43316">
    <property type="entry name" value="HYDROLASE, HALOACID DELAHOGENASE-RELATED"/>
    <property type="match status" value="1"/>
</dbReference>
<dbReference type="Gene3D" id="3.40.50.1000">
    <property type="entry name" value="HAD superfamily/HAD-like"/>
    <property type="match status" value="1"/>
</dbReference>
<dbReference type="AlphaFoldDB" id="A0A7U3Q0H3"/>
<keyword evidence="4" id="KW-1185">Reference proteome</keyword>
<gene>
    <name evidence="3" type="ORF">C2857_003731</name>
</gene>